<feature type="binding site" evidence="14">
    <location>
        <position position="353"/>
    </location>
    <ligand>
        <name>Zn(2+)</name>
        <dbReference type="ChEBI" id="CHEBI:29105"/>
        <label>1</label>
    </ligand>
</feature>
<dbReference type="GO" id="GO:0004035">
    <property type="term" value="F:alkaline phosphatase activity"/>
    <property type="evidence" value="ECO:0007669"/>
    <property type="project" value="UniProtKB-EC"/>
</dbReference>
<keyword evidence="4" id="KW-0597">Phosphoprotein</keyword>
<feature type="binding site" evidence="14">
    <location>
        <position position="392"/>
    </location>
    <ligand>
        <name>Zn(2+)</name>
        <dbReference type="ChEBI" id="CHEBI:29105"/>
        <label>2</label>
    </ligand>
</feature>
<evidence type="ECO:0000256" key="6">
    <source>
        <dbReference type="ARBA" id="ARBA00022729"/>
    </source>
</evidence>
<evidence type="ECO:0000313" key="18">
    <source>
        <dbReference type="EMBL" id="SFQ95984.1"/>
    </source>
</evidence>
<feature type="binding site" evidence="14">
    <location>
        <position position="175"/>
    </location>
    <ligand>
        <name>Mg(2+)</name>
        <dbReference type="ChEBI" id="CHEBI:18420"/>
    </ligand>
</feature>
<dbReference type="InterPro" id="IPR001952">
    <property type="entry name" value="Alkaline_phosphatase"/>
</dbReference>
<evidence type="ECO:0000256" key="3">
    <source>
        <dbReference type="ARBA" id="ARBA00012647"/>
    </source>
</evidence>
<evidence type="ECO:0000256" key="16">
    <source>
        <dbReference type="RuleBase" id="RU003946"/>
    </source>
</evidence>
<evidence type="ECO:0000256" key="15">
    <source>
        <dbReference type="PIRSR" id="PIRSR601952-3"/>
    </source>
</evidence>
<evidence type="ECO:0000256" key="2">
    <source>
        <dbReference type="ARBA" id="ARBA00005984"/>
    </source>
</evidence>
<evidence type="ECO:0000256" key="14">
    <source>
        <dbReference type="PIRSR" id="PIRSR601952-2"/>
    </source>
</evidence>
<dbReference type="Proteomes" id="UP000198760">
    <property type="component" value="Unassembled WGS sequence"/>
</dbReference>
<dbReference type="PRINTS" id="PR00113">
    <property type="entry name" value="ALKPHPHTASE"/>
</dbReference>
<evidence type="ECO:0000256" key="1">
    <source>
        <dbReference type="ARBA" id="ARBA00004418"/>
    </source>
</evidence>
<keyword evidence="6 17" id="KW-0732">Signal</keyword>
<accession>A0AAX2EL82</accession>
<evidence type="ECO:0000256" key="5">
    <source>
        <dbReference type="ARBA" id="ARBA00022723"/>
    </source>
</evidence>
<protein>
    <recommendedName>
        <fullName evidence="12">Alkaline phosphatase</fullName>
        <ecNumber evidence="3">3.1.3.1</ecNumber>
    </recommendedName>
</protein>
<dbReference type="SMART" id="SM00098">
    <property type="entry name" value="alkPPc"/>
    <property type="match status" value="1"/>
</dbReference>
<evidence type="ECO:0000256" key="12">
    <source>
        <dbReference type="ARBA" id="ARBA00070909"/>
    </source>
</evidence>
<evidence type="ECO:0000256" key="7">
    <source>
        <dbReference type="ARBA" id="ARBA00022764"/>
    </source>
</evidence>
<evidence type="ECO:0000256" key="8">
    <source>
        <dbReference type="ARBA" id="ARBA00022801"/>
    </source>
</evidence>
<dbReference type="SUPFAM" id="SSF53649">
    <property type="entry name" value="Alkaline phosphatase-like"/>
    <property type="match status" value="1"/>
</dbReference>
<keyword evidence="7" id="KW-0574">Periplasm</keyword>
<feature type="binding site" evidence="14">
    <location>
        <position position="73"/>
    </location>
    <ligand>
        <name>Zn(2+)</name>
        <dbReference type="ChEBI" id="CHEBI:29105"/>
        <label>2</label>
    </ligand>
</feature>
<dbReference type="GO" id="GO:0042597">
    <property type="term" value="C:periplasmic space"/>
    <property type="evidence" value="ECO:0007669"/>
    <property type="project" value="UniProtKB-SubCell"/>
</dbReference>
<evidence type="ECO:0000256" key="17">
    <source>
        <dbReference type="SAM" id="SignalP"/>
    </source>
</evidence>
<evidence type="ECO:0000256" key="9">
    <source>
        <dbReference type="ARBA" id="ARBA00022833"/>
    </source>
</evidence>
<dbReference type="NCBIfam" id="NF007810">
    <property type="entry name" value="PRK10518.1"/>
    <property type="match status" value="1"/>
</dbReference>
<keyword evidence="5 14" id="KW-0479">Metal-binding</keyword>
<dbReference type="PANTHER" id="PTHR11596:SF5">
    <property type="entry name" value="ALKALINE PHOSPHATASE"/>
    <property type="match status" value="1"/>
</dbReference>
<keyword evidence="9 14" id="KW-0862">Zinc</keyword>
<dbReference type="Proteomes" id="UP000199173">
    <property type="component" value="Unassembled WGS sequence"/>
</dbReference>
<feature type="active site" description="Phosphoserine intermediate" evidence="13">
    <location>
        <position position="124"/>
    </location>
</feature>
<comment type="caution">
    <text evidence="18">The sequence shown here is derived from an EMBL/GenBank/DDBJ whole genome shotgun (WGS) entry which is preliminary data.</text>
</comment>
<feature type="disulfide bond" evidence="15">
    <location>
        <begin position="308"/>
        <end position="358"/>
    </location>
</feature>
<sequence length="471" mass="49588">MKQSALYLALLPVFFTSVIYAETTDTSVLEHRAAQGDISTPGGARRLTADQTAALRDSLIDKPAKNIILLIGDGMGDSEITAARNYAEGAGGYFKGIDALPLTGQYTHYALDKKTGKPDYVTDSAASATAWSTGVKTYNGALGVDIHEKDHMTILEMAKAAGLATGNVSTAELQDATPAALVSHVISRRCYGPTVTSEKCALNALEKGGKGSITEQLLNTRADVTLGGGAKTFSETATAGKWQGKTLREQAQARGYQMVSDASALAAISEANQDKPLLGLFADGNMPVRWEGPKASLHGNLDKPAVTCTPNAKRTDSVPTLAAMTEKAIDLLSKNEKGFFLQVEGASIDKQDHAANPCGQIGETVDLDEAVQKALEFAKKDGNTLVIVTADHAHASQIIPADTKAPGLSQALNTKDGAVMAITYGNSEEESMEHTGTQVRIAAYGPHAGNVVGLTDQTDLFYTMKSALNLK</sequence>
<dbReference type="FunFam" id="3.40.720.10:FF:000040">
    <property type="entry name" value="Alkaline phosphatase"/>
    <property type="match status" value="1"/>
</dbReference>
<comment type="cofactor">
    <cofactor evidence="14">
        <name>Zn(2+)</name>
        <dbReference type="ChEBI" id="CHEBI:29105"/>
    </cofactor>
    <text evidence="14">Binds 2 Zn(2+) ions.</text>
</comment>
<feature type="binding site" evidence="14">
    <location>
        <position position="391"/>
    </location>
    <ligand>
        <name>Zn(2+)</name>
        <dbReference type="ChEBI" id="CHEBI:29105"/>
        <label>2</label>
    </ligand>
</feature>
<proteinExistence type="inferred from homology"/>
<evidence type="ECO:0000313" key="19">
    <source>
        <dbReference type="EMBL" id="SFT36460.1"/>
    </source>
</evidence>
<evidence type="ECO:0000256" key="11">
    <source>
        <dbReference type="ARBA" id="ARBA00023157"/>
    </source>
</evidence>
<dbReference type="EMBL" id="FPAV01000001">
    <property type="protein sequence ID" value="SFT36460.1"/>
    <property type="molecule type" value="Genomic_DNA"/>
</dbReference>
<dbReference type="AlphaFoldDB" id="A0AAX2EL82"/>
<dbReference type="GO" id="GO:0046872">
    <property type="term" value="F:metal ion binding"/>
    <property type="evidence" value="ECO:0007669"/>
    <property type="project" value="UniProtKB-KW"/>
</dbReference>
<reference evidence="20 21" key="1">
    <citation type="submission" date="2016-10" db="EMBL/GenBank/DDBJ databases">
        <authorList>
            <person name="Varghese N."/>
            <person name="Submissions S."/>
        </authorList>
    </citation>
    <scope>NUCLEOTIDE SEQUENCE [LARGE SCALE GENOMIC DNA]</scope>
    <source>
        <strain evidence="19 20">NFIX06</strain>
        <strain evidence="18 21">NFIX08</strain>
    </source>
</reference>
<dbReference type="PROSITE" id="PS00123">
    <property type="entry name" value="ALKALINE_PHOSPHATASE"/>
    <property type="match status" value="1"/>
</dbReference>
<dbReference type="CDD" id="cd16012">
    <property type="entry name" value="ALP"/>
    <property type="match status" value="1"/>
</dbReference>
<keyword evidence="11 15" id="KW-1015">Disulfide bond</keyword>
<keyword evidence="10 14" id="KW-0460">Magnesium</keyword>
<dbReference type="Pfam" id="PF00245">
    <property type="entry name" value="Alk_phosphatase"/>
    <property type="match status" value="1"/>
</dbReference>
<feature type="binding site" evidence="14">
    <location>
        <position position="344"/>
    </location>
    <ligand>
        <name>Mg(2+)</name>
        <dbReference type="ChEBI" id="CHEBI:18420"/>
    </ligand>
</feature>
<dbReference type="RefSeq" id="WP_035887230.1">
    <property type="nucleotide sequence ID" value="NZ_CP040392.1"/>
</dbReference>
<comment type="subcellular location">
    <subcellularLocation>
        <location evidence="1">Periplasm</location>
    </subcellularLocation>
</comment>
<evidence type="ECO:0000256" key="10">
    <source>
        <dbReference type="ARBA" id="ARBA00022842"/>
    </source>
</evidence>
<dbReference type="InterPro" id="IPR017850">
    <property type="entry name" value="Alkaline_phosphatase_core_sf"/>
</dbReference>
<evidence type="ECO:0000313" key="21">
    <source>
        <dbReference type="Proteomes" id="UP000199173"/>
    </source>
</evidence>
<dbReference type="InterPro" id="IPR018299">
    <property type="entry name" value="Alkaline_phosphatase_AS"/>
</dbReference>
<keyword evidence="20" id="KW-1185">Reference proteome</keyword>
<dbReference type="Gene3D" id="3.40.720.10">
    <property type="entry name" value="Alkaline Phosphatase, subunit A"/>
    <property type="match status" value="1"/>
</dbReference>
<feature type="binding site" evidence="14">
    <location>
        <position position="349"/>
    </location>
    <ligand>
        <name>Zn(2+)</name>
        <dbReference type="ChEBI" id="CHEBI:29105"/>
        <label>1</label>
    </ligand>
</feature>
<organism evidence="18 21">
    <name type="scientific">Kosakonia radicincitans</name>
    <dbReference type="NCBI Taxonomy" id="283686"/>
    <lineage>
        <taxon>Bacteria</taxon>
        <taxon>Pseudomonadati</taxon>
        <taxon>Pseudomonadota</taxon>
        <taxon>Gammaproteobacteria</taxon>
        <taxon>Enterobacterales</taxon>
        <taxon>Enterobacteriaceae</taxon>
        <taxon>Kosakonia</taxon>
    </lineage>
</organism>
<feature type="signal peptide" evidence="17">
    <location>
        <begin position="1"/>
        <end position="21"/>
    </location>
</feature>
<dbReference type="EC" id="3.1.3.1" evidence="3"/>
<comment type="cofactor">
    <cofactor evidence="14">
        <name>Mg(2+)</name>
        <dbReference type="ChEBI" id="CHEBI:18420"/>
    </cofactor>
    <text evidence="14">Binds 1 Mg(2+) ion.</text>
</comment>
<feature type="disulfide bond" evidence="15">
    <location>
        <begin position="190"/>
        <end position="200"/>
    </location>
</feature>
<gene>
    <name evidence="19" type="ORF">SAMN03159428_00189</name>
    <name evidence="18" type="ORF">SAMN03159514_00190</name>
</gene>
<keyword evidence="8" id="KW-0378">Hydrolase</keyword>
<dbReference type="GeneID" id="66393973"/>
<dbReference type="EMBL" id="FOYJ01000001">
    <property type="protein sequence ID" value="SFQ95984.1"/>
    <property type="molecule type" value="Genomic_DNA"/>
</dbReference>
<comment type="similarity">
    <text evidence="2 16">Belongs to the alkaline phosphatase family.</text>
</comment>
<name>A0AAX2EL82_9ENTR</name>
<evidence type="ECO:0000313" key="20">
    <source>
        <dbReference type="Proteomes" id="UP000198760"/>
    </source>
</evidence>
<evidence type="ECO:0000256" key="4">
    <source>
        <dbReference type="ARBA" id="ARBA00022553"/>
    </source>
</evidence>
<dbReference type="PANTHER" id="PTHR11596">
    <property type="entry name" value="ALKALINE PHOSPHATASE"/>
    <property type="match status" value="1"/>
</dbReference>
<feature type="binding site" evidence="14">
    <location>
        <position position="434"/>
    </location>
    <ligand>
        <name>Zn(2+)</name>
        <dbReference type="ChEBI" id="CHEBI:29105"/>
        <label>1</label>
    </ligand>
</feature>
<feature type="binding site" evidence="14">
    <location>
        <position position="177"/>
    </location>
    <ligand>
        <name>Mg(2+)</name>
        <dbReference type="ChEBI" id="CHEBI:18420"/>
    </ligand>
</feature>
<feature type="chain" id="PRO_5043522388" description="Alkaline phosphatase" evidence="17">
    <location>
        <begin position="22"/>
        <end position="471"/>
    </location>
</feature>
<evidence type="ECO:0000256" key="13">
    <source>
        <dbReference type="PIRSR" id="PIRSR601952-1"/>
    </source>
</evidence>